<dbReference type="KEGG" id="ssao:94295589"/>
<keyword evidence="1" id="KW-0812">Transmembrane</keyword>
<evidence type="ECO:0000313" key="3">
    <source>
        <dbReference type="Proteomes" id="UP000018208"/>
    </source>
</evidence>
<sequence>MSESGCQKCDTTCCSCRNNAKTCVICADSHEPTIQQTCQPICDQVITADQVCEDGTPKSCGAETQIIPCQCTGKVNCFTCPSDNSQCKSCLRSYKLLKGDCSDCVQGAEMIGEFCIGGVQEDLNSSLSGGAVAGIVIAIIVVIGGIGGGVFWYIKKSKTQLKNVGQGGVMQE</sequence>
<evidence type="ECO:0000256" key="1">
    <source>
        <dbReference type="SAM" id="Phobius"/>
    </source>
</evidence>
<name>A0A9P8LXU6_9EUKA</name>
<comment type="caution">
    <text evidence="2">The sequence shown here is derived from an EMBL/GenBank/DDBJ whole genome shotgun (WGS) entry which is preliminary data.</text>
</comment>
<keyword evidence="1" id="KW-1133">Transmembrane helix</keyword>
<reference evidence="2 3" key="1">
    <citation type="journal article" date="2014" name="PLoS Genet.">
        <title>The Genome of Spironucleus salmonicida Highlights a Fish Pathogen Adapted to Fluctuating Environments.</title>
        <authorList>
            <person name="Xu F."/>
            <person name="Jerlstrom-Hultqvist J."/>
            <person name="Einarsson E."/>
            <person name="Astvaldsson A."/>
            <person name="Svard S.G."/>
            <person name="Andersson J.O."/>
        </authorList>
    </citation>
    <scope>NUCLEOTIDE SEQUENCE [LARGE SCALE GENOMIC DNA]</scope>
    <source>
        <strain evidence="2 3">ATCC 50377</strain>
    </source>
</reference>
<proteinExistence type="predicted"/>
<dbReference type="Proteomes" id="UP000018208">
    <property type="component" value="Unassembled WGS sequence"/>
</dbReference>
<gene>
    <name evidence="2" type="ORF">SS50377_21566</name>
</gene>
<evidence type="ECO:0000313" key="2">
    <source>
        <dbReference type="EMBL" id="KAH0576028.1"/>
    </source>
</evidence>
<dbReference type="AlphaFoldDB" id="A0A9P8LXU6"/>
<keyword evidence="1" id="KW-0472">Membrane</keyword>
<dbReference type="EMBL" id="AUWU02000002">
    <property type="protein sequence ID" value="KAH0576028.1"/>
    <property type="molecule type" value="Genomic_DNA"/>
</dbReference>
<keyword evidence="3" id="KW-1185">Reference proteome</keyword>
<protein>
    <submittedName>
        <fullName evidence="2">Cysteine-rich membrane protein 2</fullName>
    </submittedName>
</protein>
<organism evidence="2 3">
    <name type="scientific">Spironucleus salmonicida</name>
    <dbReference type="NCBI Taxonomy" id="348837"/>
    <lineage>
        <taxon>Eukaryota</taxon>
        <taxon>Metamonada</taxon>
        <taxon>Diplomonadida</taxon>
        <taxon>Hexamitidae</taxon>
        <taxon>Hexamitinae</taxon>
        <taxon>Spironucleus</taxon>
    </lineage>
</organism>
<dbReference type="GeneID" id="94295589"/>
<feature type="transmembrane region" description="Helical" evidence="1">
    <location>
        <begin position="131"/>
        <end position="154"/>
    </location>
</feature>
<accession>A0A9P8LXU6</accession>
<dbReference type="RefSeq" id="XP_067766801.1">
    <property type="nucleotide sequence ID" value="XM_067905484.1"/>
</dbReference>